<dbReference type="InterPro" id="IPR039420">
    <property type="entry name" value="WalR-like"/>
</dbReference>
<reference evidence="7 8" key="1">
    <citation type="submission" date="2019-02" db="EMBL/GenBank/DDBJ databases">
        <title>Dyella amyloliquefaciens sp. nov., isolated from forest soil.</title>
        <authorList>
            <person name="Gao Z.-H."/>
            <person name="Qiu L.-H."/>
        </authorList>
    </citation>
    <scope>NUCLEOTIDE SEQUENCE [LARGE SCALE GENOMIC DNA]</scope>
    <source>
        <strain evidence="7 8">KACC 12748</strain>
    </source>
</reference>
<dbReference type="Proteomes" id="UP000293025">
    <property type="component" value="Unassembled WGS sequence"/>
</dbReference>
<feature type="region of interest" description="Disordered" evidence="4">
    <location>
        <begin position="94"/>
        <end position="122"/>
    </location>
</feature>
<dbReference type="PANTHER" id="PTHR43214:SF17">
    <property type="entry name" value="TRANSCRIPTIONAL REGULATORY PROTEIN RCSB"/>
    <property type="match status" value="1"/>
</dbReference>
<dbReference type="SMART" id="SM00448">
    <property type="entry name" value="REC"/>
    <property type="match status" value="1"/>
</dbReference>
<dbReference type="Pfam" id="PF00196">
    <property type="entry name" value="GerE"/>
    <property type="match status" value="1"/>
</dbReference>
<keyword evidence="2" id="KW-0238">DNA-binding</keyword>
<organism evidence="7 8">
    <name type="scientific">Dyella terrae</name>
    <dbReference type="NCBI Taxonomy" id="522259"/>
    <lineage>
        <taxon>Bacteria</taxon>
        <taxon>Pseudomonadati</taxon>
        <taxon>Pseudomonadota</taxon>
        <taxon>Gammaproteobacteria</taxon>
        <taxon>Lysobacterales</taxon>
        <taxon>Rhodanobacteraceae</taxon>
        <taxon>Dyella</taxon>
    </lineage>
</organism>
<dbReference type="SUPFAM" id="SSF52172">
    <property type="entry name" value="CheY-like"/>
    <property type="match status" value="1"/>
</dbReference>
<dbReference type="PRINTS" id="PR00038">
    <property type="entry name" value="HTHLUXR"/>
</dbReference>
<protein>
    <submittedName>
        <fullName evidence="7">Response regulator transcription factor</fullName>
    </submittedName>
</protein>
<evidence type="ECO:0000313" key="7">
    <source>
        <dbReference type="EMBL" id="TBR40493.1"/>
    </source>
</evidence>
<dbReference type="PROSITE" id="PS50043">
    <property type="entry name" value="HTH_LUXR_2"/>
    <property type="match status" value="1"/>
</dbReference>
<dbReference type="InterPro" id="IPR036388">
    <property type="entry name" value="WH-like_DNA-bd_sf"/>
</dbReference>
<dbReference type="InterPro" id="IPR058245">
    <property type="entry name" value="NreC/VraR/RcsB-like_REC"/>
</dbReference>
<evidence type="ECO:0000256" key="2">
    <source>
        <dbReference type="ARBA" id="ARBA00023125"/>
    </source>
</evidence>
<dbReference type="Pfam" id="PF00072">
    <property type="entry name" value="Response_reg"/>
    <property type="match status" value="1"/>
</dbReference>
<feature type="domain" description="Response regulatory" evidence="6">
    <location>
        <begin position="135"/>
        <end position="254"/>
    </location>
</feature>
<name>A0ABY1YY49_9GAMM</name>
<dbReference type="CDD" id="cd06170">
    <property type="entry name" value="LuxR_C_like"/>
    <property type="match status" value="1"/>
</dbReference>
<sequence length="343" mass="36860">MCDAALSCAFPSVRHPLVAGGLHGHPCRHEARAGAAPGRYGSRGRLMDSSCQIAGLADVRQSHSAGLFVMKCLEDAISKVSDAAGRDAVQASQGLEAPDQAYDKADPGTVPAYGSRSATSTHGPLHAREEALQIRVIVADDHPVVLAGIQAVLERSPDIKVVGEAHNGDQLLDMLSRTSCDVIITDFSMPGSRHGDGLPLLSVLASRYSGIPVIVHTMVYNVGVLRTVLDQGVLGLADKRSTMSDLVMAVRAVVARRRFISASLLRKFEQSEMVVNSDQVSPPSPREMEVFRLYVGGLSVSQIAERLNRSVKTVSTQKRQAMRKLGLVHDRDMVAYAREHGII</sequence>
<evidence type="ECO:0000256" key="4">
    <source>
        <dbReference type="SAM" id="MobiDB-lite"/>
    </source>
</evidence>
<dbReference type="CDD" id="cd17535">
    <property type="entry name" value="REC_NarL-like"/>
    <property type="match status" value="1"/>
</dbReference>
<gene>
    <name evidence="7" type="ORF">EYV96_10165</name>
</gene>
<proteinExistence type="predicted"/>
<dbReference type="InterPro" id="IPR011006">
    <property type="entry name" value="CheY-like_superfamily"/>
</dbReference>
<dbReference type="Gene3D" id="1.10.10.10">
    <property type="entry name" value="Winged helix-like DNA-binding domain superfamily/Winged helix DNA-binding domain"/>
    <property type="match status" value="1"/>
</dbReference>
<dbReference type="SMART" id="SM00421">
    <property type="entry name" value="HTH_LUXR"/>
    <property type="match status" value="1"/>
</dbReference>
<dbReference type="InterPro" id="IPR000792">
    <property type="entry name" value="Tscrpt_reg_LuxR_C"/>
</dbReference>
<dbReference type="PROSITE" id="PS50110">
    <property type="entry name" value="RESPONSE_REGULATORY"/>
    <property type="match status" value="1"/>
</dbReference>
<dbReference type="Gene3D" id="3.40.50.2300">
    <property type="match status" value="1"/>
</dbReference>
<evidence type="ECO:0000256" key="1">
    <source>
        <dbReference type="ARBA" id="ARBA00022553"/>
    </source>
</evidence>
<dbReference type="PANTHER" id="PTHR43214">
    <property type="entry name" value="TWO-COMPONENT RESPONSE REGULATOR"/>
    <property type="match status" value="1"/>
</dbReference>
<dbReference type="InterPro" id="IPR016032">
    <property type="entry name" value="Sig_transdc_resp-reg_C-effctor"/>
</dbReference>
<comment type="caution">
    <text evidence="7">The sequence shown here is derived from an EMBL/GenBank/DDBJ whole genome shotgun (WGS) entry which is preliminary data.</text>
</comment>
<feature type="modified residue" description="4-aspartylphosphate" evidence="3">
    <location>
        <position position="186"/>
    </location>
</feature>
<evidence type="ECO:0000256" key="3">
    <source>
        <dbReference type="PROSITE-ProRule" id="PRU00169"/>
    </source>
</evidence>
<evidence type="ECO:0000259" key="6">
    <source>
        <dbReference type="PROSITE" id="PS50110"/>
    </source>
</evidence>
<dbReference type="EMBL" id="SIZZ01000001">
    <property type="protein sequence ID" value="TBR40493.1"/>
    <property type="molecule type" value="Genomic_DNA"/>
</dbReference>
<keyword evidence="8" id="KW-1185">Reference proteome</keyword>
<accession>A0ABY1YY49</accession>
<dbReference type="InterPro" id="IPR001789">
    <property type="entry name" value="Sig_transdc_resp-reg_receiver"/>
</dbReference>
<evidence type="ECO:0000313" key="8">
    <source>
        <dbReference type="Proteomes" id="UP000293025"/>
    </source>
</evidence>
<feature type="domain" description="HTH luxR-type" evidence="5">
    <location>
        <begin position="276"/>
        <end position="341"/>
    </location>
</feature>
<dbReference type="SUPFAM" id="SSF46894">
    <property type="entry name" value="C-terminal effector domain of the bipartite response regulators"/>
    <property type="match status" value="1"/>
</dbReference>
<evidence type="ECO:0000259" key="5">
    <source>
        <dbReference type="PROSITE" id="PS50043"/>
    </source>
</evidence>
<keyword evidence="1 3" id="KW-0597">Phosphoprotein</keyword>